<dbReference type="AlphaFoldDB" id="A0A9D4M736"/>
<keyword evidence="2" id="KW-1185">Reference proteome</keyword>
<organism evidence="1 2">
    <name type="scientific">Dreissena polymorpha</name>
    <name type="common">Zebra mussel</name>
    <name type="synonym">Mytilus polymorpha</name>
    <dbReference type="NCBI Taxonomy" id="45954"/>
    <lineage>
        <taxon>Eukaryota</taxon>
        <taxon>Metazoa</taxon>
        <taxon>Spiralia</taxon>
        <taxon>Lophotrochozoa</taxon>
        <taxon>Mollusca</taxon>
        <taxon>Bivalvia</taxon>
        <taxon>Autobranchia</taxon>
        <taxon>Heteroconchia</taxon>
        <taxon>Euheterodonta</taxon>
        <taxon>Imparidentia</taxon>
        <taxon>Neoheterodontei</taxon>
        <taxon>Myida</taxon>
        <taxon>Dreissenoidea</taxon>
        <taxon>Dreissenidae</taxon>
        <taxon>Dreissena</taxon>
    </lineage>
</organism>
<protein>
    <submittedName>
        <fullName evidence="1">Uncharacterized protein</fullName>
    </submittedName>
</protein>
<gene>
    <name evidence="1" type="ORF">DPMN_034203</name>
</gene>
<evidence type="ECO:0000313" key="2">
    <source>
        <dbReference type="Proteomes" id="UP000828390"/>
    </source>
</evidence>
<name>A0A9D4M736_DREPO</name>
<evidence type="ECO:0000313" key="1">
    <source>
        <dbReference type="EMBL" id="KAH3871009.1"/>
    </source>
</evidence>
<sequence>MSQSNAEPEELLQIIHCNNPHNPVNDAMDTPAWLYAIAKPKTVLIQTIHKSSVLQTRLTTQTRSDKCYYPTT</sequence>
<reference evidence="1" key="1">
    <citation type="journal article" date="2019" name="bioRxiv">
        <title>The Genome of the Zebra Mussel, Dreissena polymorpha: A Resource for Invasive Species Research.</title>
        <authorList>
            <person name="McCartney M.A."/>
            <person name="Auch B."/>
            <person name="Kono T."/>
            <person name="Mallez S."/>
            <person name="Zhang Y."/>
            <person name="Obille A."/>
            <person name="Becker A."/>
            <person name="Abrahante J.E."/>
            <person name="Garbe J."/>
            <person name="Badalamenti J.P."/>
            <person name="Herman A."/>
            <person name="Mangelson H."/>
            <person name="Liachko I."/>
            <person name="Sullivan S."/>
            <person name="Sone E.D."/>
            <person name="Koren S."/>
            <person name="Silverstein K.A.T."/>
            <person name="Beckman K.B."/>
            <person name="Gohl D.M."/>
        </authorList>
    </citation>
    <scope>NUCLEOTIDE SEQUENCE</scope>
    <source>
        <strain evidence="1">Duluth1</strain>
        <tissue evidence="1">Whole animal</tissue>
    </source>
</reference>
<reference evidence="1" key="2">
    <citation type="submission" date="2020-11" db="EMBL/GenBank/DDBJ databases">
        <authorList>
            <person name="McCartney M.A."/>
            <person name="Auch B."/>
            <person name="Kono T."/>
            <person name="Mallez S."/>
            <person name="Becker A."/>
            <person name="Gohl D.M."/>
            <person name="Silverstein K.A.T."/>
            <person name="Koren S."/>
            <person name="Bechman K.B."/>
            <person name="Herman A."/>
            <person name="Abrahante J.E."/>
            <person name="Garbe J."/>
        </authorList>
    </citation>
    <scope>NUCLEOTIDE SEQUENCE</scope>
    <source>
        <strain evidence="1">Duluth1</strain>
        <tissue evidence="1">Whole animal</tissue>
    </source>
</reference>
<proteinExistence type="predicted"/>
<comment type="caution">
    <text evidence="1">The sequence shown here is derived from an EMBL/GenBank/DDBJ whole genome shotgun (WGS) entry which is preliminary data.</text>
</comment>
<accession>A0A9D4M736</accession>
<dbReference type="EMBL" id="JAIWYP010000002">
    <property type="protein sequence ID" value="KAH3871009.1"/>
    <property type="molecule type" value="Genomic_DNA"/>
</dbReference>
<dbReference type="Proteomes" id="UP000828390">
    <property type="component" value="Unassembled WGS sequence"/>
</dbReference>